<dbReference type="InterPro" id="IPR000792">
    <property type="entry name" value="Tscrpt_reg_LuxR_C"/>
</dbReference>
<gene>
    <name evidence="5" type="primary">lasR</name>
    <name evidence="5" type="ORF">PsAD2_02249</name>
</gene>
<dbReference type="PANTHER" id="PTHR44688">
    <property type="entry name" value="DNA-BINDING TRANSCRIPTIONAL ACTIVATOR DEVR_DOSR"/>
    <property type="match status" value="1"/>
</dbReference>
<dbReference type="PANTHER" id="PTHR44688:SF16">
    <property type="entry name" value="DNA-BINDING TRANSCRIPTIONAL ACTIVATOR DEVR_DOSR"/>
    <property type="match status" value="1"/>
</dbReference>
<dbReference type="PROSITE" id="PS50043">
    <property type="entry name" value="HTH_LUXR_2"/>
    <property type="match status" value="1"/>
</dbReference>
<dbReference type="InterPro" id="IPR036693">
    <property type="entry name" value="TF_LuxR_autoind-bd_dom_sf"/>
</dbReference>
<dbReference type="InterPro" id="IPR036388">
    <property type="entry name" value="WH-like_DNA-bd_sf"/>
</dbReference>
<dbReference type="Proteomes" id="UP000076577">
    <property type="component" value="Unassembled WGS sequence"/>
</dbReference>
<dbReference type="CDD" id="cd06170">
    <property type="entry name" value="LuxR_C_like"/>
    <property type="match status" value="1"/>
</dbReference>
<sequence>MNYSMGNLASMDSNLIQFTQGLWNCSSVQSRWDELTKFAAHLGFEKGAYIIVPRVEGRVDDRQPVCLSNHSLDWLDHYNSNHYYFKDPGMDHLLSGQKQDQLWTDYTVSPTEKVDQDFFCDLNSAGLKYGVTIPLECTNNHLIGGASFASCESTQLGFESQMVAKYPILKGALEIFHSYVQEPDTLSDFFGFSPREHECLLWLTAGRTNKEIAHILSLSEKTVEHHIKRACKKLHVTNRTHAVARAMTFQLLSP</sequence>
<dbReference type="Pfam" id="PF00196">
    <property type="entry name" value="GerE"/>
    <property type="match status" value="1"/>
</dbReference>
<dbReference type="PROSITE" id="PS00622">
    <property type="entry name" value="HTH_LUXR_1"/>
    <property type="match status" value="1"/>
</dbReference>
<keyword evidence="2" id="KW-0238">DNA-binding</keyword>
<dbReference type="SUPFAM" id="SSF46894">
    <property type="entry name" value="C-terminal effector domain of the bipartite response regulators"/>
    <property type="match status" value="1"/>
</dbReference>
<dbReference type="EMBL" id="LMCB01000017">
    <property type="protein sequence ID" value="KZL18734.1"/>
    <property type="molecule type" value="Genomic_DNA"/>
</dbReference>
<dbReference type="Gene3D" id="3.30.450.80">
    <property type="entry name" value="Transcription factor LuxR-like, autoinducer-binding domain"/>
    <property type="match status" value="1"/>
</dbReference>
<dbReference type="OrthoDB" id="3679796at2"/>
<dbReference type="GO" id="GO:0003677">
    <property type="term" value="F:DNA binding"/>
    <property type="evidence" value="ECO:0007669"/>
    <property type="project" value="UniProtKB-KW"/>
</dbReference>
<dbReference type="AlphaFoldDB" id="A0A165YD57"/>
<dbReference type="SUPFAM" id="SSF75516">
    <property type="entry name" value="Pheromone-binding domain of LuxR-like quorum-sensing transcription factors"/>
    <property type="match status" value="1"/>
</dbReference>
<evidence type="ECO:0000313" key="5">
    <source>
        <dbReference type="EMBL" id="KZL18734.1"/>
    </source>
</evidence>
<organism evidence="5 6">
    <name type="scientific">Pseudovibrio axinellae</name>
    <dbReference type="NCBI Taxonomy" id="989403"/>
    <lineage>
        <taxon>Bacteria</taxon>
        <taxon>Pseudomonadati</taxon>
        <taxon>Pseudomonadota</taxon>
        <taxon>Alphaproteobacteria</taxon>
        <taxon>Hyphomicrobiales</taxon>
        <taxon>Stappiaceae</taxon>
        <taxon>Pseudovibrio</taxon>
    </lineage>
</organism>
<keyword evidence="6" id="KW-1185">Reference proteome</keyword>
<evidence type="ECO:0000313" key="6">
    <source>
        <dbReference type="Proteomes" id="UP000076577"/>
    </source>
</evidence>
<reference evidence="5 6" key="1">
    <citation type="journal article" date="2016" name="Front. Microbiol.">
        <title>Comparative Genomic Analysis Reveals a Diverse Repertoire of Genes Involved in Prokaryote-Eukaryote Interactions within the Pseudovibrio Genus.</title>
        <authorList>
            <person name="Romano S."/>
            <person name="Fernandez-Guerra A."/>
            <person name="Reen F.J."/>
            <person name="Glockner F.O."/>
            <person name="Crowley S.P."/>
            <person name="O'Sullivan O."/>
            <person name="Cotter P.D."/>
            <person name="Adams C."/>
            <person name="Dobson A.D."/>
            <person name="O'Gara F."/>
        </authorList>
    </citation>
    <scope>NUCLEOTIDE SEQUENCE [LARGE SCALE GENOMIC DNA]</scope>
    <source>
        <strain evidence="5 6">Ad2</strain>
    </source>
</reference>
<dbReference type="GO" id="GO:0006355">
    <property type="term" value="P:regulation of DNA-templated transcription"/>
    <property type="evidence" value="ECO:0007669"/>
    <property type="project" value="InterPro"/>
</dbReference>
<proteinExistence type="predicted"/>
<dbReference type="SMART" id="SM00421">
    <property type="entry name" value="HTH_LUXR"/>
    <property type="match status" value="1"/>
</dbReference>
<dbReference type="InterPro" id="IPR016032">
    <property type="entry name" value="Sig_transdc_resp-reg_C-effctor"/>
</dbReference>
<keyword evidence="3" id="KW-0804">Transcription</keyword>
<evidence type="ECO:0000256" key="2">
    <source>
        <dbReference type="ARBA" id="ARBA00023125"/>
    </source>
</evidence>
<accession>A0A165YD57</accession>
<dbReference type="InterPro" id="IPR005143">
    <property type="entry name" value="TF_LuxR_autoind-bd_dom"/>
</dbReference>
<protein>
    <submittedName>
        <fullName evidence="5">Transcriptional activator protein LasR</fullName>
    </submittedName>
</protein>
<dbReference type="STRING" id="989403.SAMN05421798_101792"/>
<comment type="caution">
    <text evidence="5">The sequence shown here is derived from an EMBL/GenBank/DDBJ whole genome shotgun (WGS) entry which is preliminary data.</text>
</comment>
<feature type="domain" description="HTH luxR-type" evidence="4">
    <location>
        <begin position="185"/>
        <end position="250"/>
    </location>
</feature>
<evidence type="ECO:0000259" key="4">
    <source>
        <dbReference type="PROSITE" id="PS50043"/>
    </source>
</evidence>
<dbReference type="PATRIC" id="fig|989403.3.peg.2402"/>
<name>A0A165YD57_9HYPH</name>
<dbReference type="Pfam" id="PF03472">
    <property type="entry name" value="Autoind_bind"/>
    <property type="match status" value="1"/>
</dbReference>
<evidence type="ECO:0000256" key="1">
    <source>
        <dbReference type="ARBA" id="ARBA00023015"/>
    </source>
</evidence>
<keyword evidence="1" id="KW-0805">Transcription regulation</keyword>
<evidence type="ECO:0000256" key="3">
    <source>
        <dbReference type="ARBA" id="ARBA00023163"/>
    </source>
</evidence>
<dbReference type="Gene3D" id="1.10.10.10">
    <property type="entry name" value="Winged helix-like DNA-binding domain superfamily/Winged helix DNA-binding domain"/>
    <property type="match status" value="1"/>
</dbReference>
<dbReference type="RefSeq" id="WP_068005858.1">
    <property type="nucleotide sequence ID" value="NZ_FOFM01000001.1"/>
</dbReference>
<dbReference type="PRINTS" id="PR00038">
    <property type="entry name" value="HTHLUXR"/>
</dbReference>